<dbReference type="Gene3D" id="3.40.220.10">
    <property type="entry name" value="Leucine Aminopeptidase, subunit E, domain 1"/>
    <property type="match status" value="1"/>
</dbReference>
<name>A0A7C4EP04_9BACT</name>
<dbReference type="SMART" id="SM00506">
    <property type="entry name" value="A1pp"/>
    <property type="match status" value="1"/>
</dbReference>
<organism evidence="2">
    <name type="scientific">Thermodesulfovibrio aggregans</name>
    <dbReference type="NCBI Taxonomy" id="86166"/>
    <lineage>
        <taxon>Bacteria</taxon>
        <taxon>Pseudomonadati</taxon>
        <taxon>Nitrospirota</taxon>
        <taxon>Thermodesulfovibrionia</taxon>
        <taxon>Thermodesulfovibrionales</taxon>
        <taxon>Thermodesulfovibrionaceae</taxon>
        <taxon>Thermodesulfovibrio</taxon>
    </lineage>
</organism>
<dbReference type="Pfam" id="PF01661">
    <property type="entry name" value="Macro"/>
    <property type="match status" value="1"/>
</dbReference>
<reference evidence="2" key="1">
    <citation type="journal article" date="2020" name="mSystems">
        <title>Genome- and Community-Level Interaction Insights into Carbon Utilization and Element Cycling Functions of Hydrothermarchaeota in Hydrothermal Sediment.</title>
        <authorList>
            <person name="Zhou Z."/>
            <person name="Liu Y."/>
            <person name="Xu W."/>
            <person name="Pan J."/>
            <person name="Luo Z.H."/>
            <person name="Li M."/>
        </authorList>
    </citation>
    <scope>NUCLEOTIDE SEQUENCE [LARGE SCALE GENOMIC DNA]</scope>
    <source>
        <strain evidence="2">SpSt-788</strain>
    </source>
</reference>
<comment type="caution">
    <text evidence="2">The sequence shown here is derived from an EMBL/GenBank/DDBJ whole genome shotgun (WGS) entry which is preliminary data.</text>
</comment>
<sequence length="175" mass="19296">MEEKNIDGKTIKIMVGDITERDTDAIVNAANNYLKHGGGVAGAIVRKGGYIIQEESDRIGFVPTGSAAITTAGSLKAKYVIHAVGPKWSEGDEDIKLKNAVLSSLRIASDYKMKTLSFPAISSGIYGCPKDMVAKILINTVLEYLKNQETTLETVEFCLFDEDTYRYFKQEFDKI</sequence>
<feature type="domain" description="Macro" evidence="1">
    <location>
        <begin position="1"/>
        <end position="175"/>
    </location>
</feature>
<proteinExistence type="predicted"/>
<dbReference type="AlphaFoldDB" id="A0A7C4EP04"/>
<gene>
    <name evidence="2" type="ORF">ENV75_00925</name>
</gene>
<dbReference type="SUPFAM" id="SSF52949">
    <property type="entry name" value="Macro domain-like"/>
    <property type="match status" value="1"/>
</dbReference>
<evidence type="ECO:0000313" key="2">
    <source>
        <dbReference type="EMBL" id="HGG99009.1"/>
    </source>
</evidence>
<evidence type="ECO:0000259" key="1">
    <source>
        <dbReference type="PROSITE" id="PS51154"/>
    </source>
</evidence>
<dbReference type="PANTHER" id="PTHR11106">
    <property type="entry name" value="GANGLIOSIDE INDUCED DIFFERENTIATION ASSOCIATED PROTEIN 2-RELATED"/>
    <property type="match status" value="1"/>
</dbReference>
<dbReference type="EMBL" id="DTHO01000008">
    <property type="protein sequence ID" value="HGG99009.1"/>
    <property type="molecule type" value="Genomic_DNA"/>
</dbReference>
<dbReference type="InterPro" id="IPR002589">
    <property type="entry name" value="Macro_dom"/>
</dbReference>
<dbReference type="InterPro" id="IPR043472">
    <property type="entry name" value="Macro_dom-like"/>
</dbReference>
<dbReference type="CDD" id="cd02907">
    <property type="entry name" value="Macro_Af1521_BAL-like"/>
    <property type="match status" value="1"/>
</dbReference>
<dbReference type="PROSITE" id="PS51154">
    <property type="entry name" value="MACRO"/>
    <property type="match status" value="1"/>
</dbReference>
<dbReference type="PANTHER" id="PTHR11106:SF111">
    <property type="entry name" value="MACRO DOMAIN-CONTAINING PROTEIN"/>
    <property type="match status" value="1"/>
</dbReference>
<protein>
    <submittedName>
        <fullName evidence="2">Macro domain-containing protein</fullName>
    </submittedName>
</protein>
<accession>A0A7C4EP04</accession>